<protein>
    <submittedName>
        <fullName evidence="7">ABC transporter substrate-binding protein</fullName>
    </submittedName>
</protein>
<comment type="subcellular location">
    <subcellularLocation>
        <location evidence="1">Cell envelope</location>
    </subcellularLocation>
</comment>
<dbReference type="EMBL" id="VXMH01000077">
    <property type="protein sequence ID" value="MYC96349.1"/>
    <property type="molecule type" value="Genomic_DNA"/>
</dbReference>
<gene>
    <name evidence="7" type="ORF">F4X14_15405</name>
</gene>
<evidence type="ECO:0000256" key="1">
    <source>
        <dbReference type="ARBA" id="ARBA00004196"/>
    </source>
</evidence>
<dbReference type="AlphaFoldDB" id="A0A6B1D9X5"/>
<evidence type="ECO:0000256" key="5">
    <source>
        <dbReference type="SAM" id="SignalP"/>
    </source>
</evidence>
<dbReference type="SUPFAM" id="SSF53850">
    <property type="entry name" value="Periplasmic binding protein-like II"/>
    <property type="match status" value="1"/>
</dbReference>
<dbReference type="GO" id="GO:1904680">
    <property type="term" value="F:peptide transmembrane transporter activity"/>
    <property type="evidence" value="ECO:0007669"/>
    <property type="project" value="TreeGrafter"/>
</dbReference>
<evidence type="ECO:0000256" key="3">
    <source>
        <dbReference type="ARBA" id="ARBA00022448"/>
    </source>
</evidence>
<dbReference type="Pfam" id="PF00496">
    <property type="entry name" value="SBP_bac_5"/>
    <property type="match status" value="1"/>
</dbReference>
<dbReference type="PROSITE" id="PS51257">
    <property type="entry name" value="PROKAR_LIPOPROTEIN"/>
    <property type="match status" value="1"/>
</dbReference>
<evidence type="ECO:0000256" key="4">
    <source>
        <dbReference type="ARBA" id="ARBA00022729"/>
    </source>
</evidence>
<dbReference type="PANTHER" id="PTHR30290">
    <property type="entry name" value="PERIPLASMIC BINDING COMPONENT OF ABC TRANSPORTER"/>
    <property type="match status" value="1"/>
</dbReference>
<dbReference type="Gene3D" id="3.10.105.10">
    <property type="entry name" value="Dipeptide-binding Protein, Domain 3"/>
    <property type="match status" value="1"/>
</dbReference>
<dbReference type="Gene3D" id="3.90.76.10">
    <property type="entry name" value="Dipeptide-binding Protein, Domain 1"/>
    <property type="match status" value="1"/>
</dbReference>
<dbReference type="InterPro" id="IPR039424">
    <property type="entry name" value="SBP_5"/>
</dbReference>
<name>A0A6B1D9X5_9CHLR</name>
<proteinExistence type="inferred from homology"/>
<evidence type="ECO:0000313" key="7">
    <source>
        <dbReference type="EMBL" id="MYC96349.1"/>
    </source>
</evidence>
<keyword evidence="3" id="KW-0813">Transport</keyword>
<comment type="caution">
    <text evidence="7">The sequence shown here is derived from an EMBL/GenBank/DDBJ whole genome shotgun (WGS) entry which is preliminary data.</text>
</comment>
<evidence type="ECO:0000256" key="2">
    <source>
        <dbReference type="ARBA" id="ARBA00005695"/>
    </source>
</evidence>
<feature type="domain" description="Solute-binding protein family 5" evidence="6">
    <location>
        <begin position="96"/>
        <end position="445"/>
    </location>
</feature>
<organism evidence="7">
    <name type="scientific">Caldilineaceae bacterium SB0661_bin_32</name>
    <dbReference type="NCBI Taxonomy" id="2605255"/>
    <lineage>
        <taxon>Bacteria</taxon>
        <taxon>Bacillati</taxon>
        <taxon>Chloroflexota</taxon>
        <taxon>Caldilineae</taxon>
        <taxon>Caldilineales</taxon>
        <taxon>Caldilineaceae</taxon>
    </lineage>
</organism>
<feature type="chain" id="PRO_5025450099" evidence="5">
    <location>
        <begin position="27"/>
        <end position="522"/>
    </location>
</feature>
<dbReference type="Gene3D" id="3.40.190.10">
    <property type="entry name" value="Periplasmic binding protein-like II"/>
    <property type="match status" value="1"/>
</dbReference>
<dbReference type="GO" id="GO:0015833">
    <property type="term" value="P:peptide transport"/>
    <property type="evidence" value="ECO:0007669"/>
    <property type="project" value="TreeGrafter"/>
</dbReference>
<keyword evidence="4 5" id="KW-0732">Signal</keyword>
<dbReference type="CDD" id="cd00995">
    <property type="entry name" value="PBP2_NikA_DppA_OppA_like"/>
    <property type="match status" value="1"/>
</dbReference>
<sequence>MFRRRIRTLSILAALLALLVMSGCVAADTGAAPSGDMAADEMDEMAEEGYPEEMIIGMGALPVTLVGNTVPSLQSRIFSKLLYDTLAVLNEETGAIDPVLLESMELVDDLTVRIVIKEGIAFHNGEMLTAPGLAKSFELLRDADPQKFTWSFRQLNDYESYEVIDDYTMEFTLLEPIDRWANLFANHMPLAPDHLEAVGLDGYIEEPVGTGPYKFSSWQRDSYITLERWEEYPGGVPVIEKVTFRHMPEAAVRVAALKSGEIHIAAHVPPDQIESLTADGFELYAGDSMQSMYVGINIYGRNEILNDVRVRQAMLYAVDLDGMWNTIAGGFGTKLDCQIVAPGGFGYNADVQTYPYDPEKAKALLTEAGYPEGFTITGSATTGRYFRDRTFMDALAAQWAQVGITVEMEYPESSVWLQELIDQTLPPIMNIGLNWYLADNTTSMWGPVGDSSPDPEFLEMRAAKSVIADPVAREAVVRDIAAYICDNAQALHAYTIPALYALSPGLPELSFSKSFEIFIPTE</sequence>
<feature type="signal peptide" evidence="5">
    <location>
        <begin position="1"/>
        <end position="26"/>
    </location>
</feature>
<comment type="similarity">
    <text evidence="2">Belongs to the bacterial solute-binding protein 5 family.</text>
</comment>
<reference evidence="7" key="1">
    <citation type="submission" date="2019-09" db="EMBL/GenBank/DDBJ databases">
        <title>Characterisation of the sponge microbiome using genome-centric metagenomics.</title>
        <authorList>
            <person name="Engelberts J.P."/>
            <person name="Robbins S.J."/>
            <person name="De Goeij J.M."/>
            <person name="Aranda M."/>
            <person name="Bell S.C."/>
            <person name="Webster N.S."/>
        </authorList>
    </citation>
    <scope>NUCLEOTIDE SEQUENCE</scope>
    <source>
        <strain evidence="7">SB0661_bin_32</strain>
    </source>
</reference>
<dbReference type="InterPro" id="IPR000914">
    <property type="entry name" value="SBP_5_dom"/>
</dbReference>
<accession>A0A6B1D9X5</accession>
<dbReference type="GO" id="GO:0030313">
    <property type="term" value="C:cell envelope"/>
    <property type="evidence" value="ECO:0007669"/>
    <property type="project" value="UniProtKB-SubCell"/>
</dbReference>
<evidence type="ECO:0000259" key="6">
    <source>
        <dbReference type="Pfam" id="PF00496"/>
    </source>
</evidence>
<dbReference type="PANTHER" id="PTHR30290:SF10">
    <property type="entry name" value="PERIPLASMIC OLIGOPEPTIDE-BINDING PROTEIN-RELATED"/>
    <property type="match status" value="1"/>
</dbReference>